<dbReference type="InterPro" id="IPR033413">
    <property type="entry name" value="DUF5117"/>
</dbReference>
<evidence type="ECO:0000259" key="5">
    <source>
        <dbReference type="Pfam" id="PF17162"/>
    </source>
</evidence>
<evidence type="ECO:0000256" key="1">
    <source>
        <dbReference type="SAM" id="MobiDB-lite"/>
    </source>
</evidence>
<dbReference type="EMBL" id="JACOOH010000001">
    <property type="protein sequence ID" value="MBC5620091.1"/>
    <property type="molecule type" value="Genomic_DNA"/>
</dbReference>
<evidence type="ECO:0000313" key="6">
    <source>
        <dbReference type="EMBL" id="MBC5620091.1"/>
    </source>
</evidence>
<name>A0ABR7CWN2_9BACT</name>
<dbReference type="Pfam" id="PF17148">
    <property type="entry name" value="DUF5117"/>
    <property type="match status" value="1"/>
</dbReference>
<accession>A0ABR7CWN2</accession>
<dbReference type="SUPFAM" id="SSF55486">
    <property type="entry name" value="Metalloproteases ('zincins'), catalytic domain"/>
    <property type="match status" value="1"/>
</dbReference>
<dbReference type="InterPro" id="IPR033428">
    <property type="entry name" value="DUF5118"/>
</dbReference>
<keyword evidence="6" id="KW-0378">Hydrolase</keyword>
<keyword evidence="7" id="KW-1185">Reference proteome</keyword>
<feature type="domain" description="EcxA zinc-binding" evidence="3">
    <location>
        <begin position="440"/>
        <end position="741"/>
    </location>
</feature>
<dbReference type="Proteomes" id="UP000646484">
    <property type="component" value="Unassembled WGS sequence"/>
</dbReference>
<feature type="domain" description="DUF5118" evidence="5">
    <location>
        <begin position="56"/>
        <end position="104"/>
    </location>
</feature>
<feature type="chain" id="PRO_5047445101" evidence="2">
    <location>
        <begin position="24"/>
        <end position="888"/>
    </location>
</feature>
<reference evidence="6 7" key="1">
    <citation type="submission" date="2020-08" db="EMBL/GenBank/DDBJ databases">
        <title>Genome public.</title>
        <authorList>
            <person name="Liu C."/>
            <person name="Sun Q."/>
        </authorList>
    </citation>
    <scope>NUCLEOTIDE SEQUENCE [LARGE SCALE GENOMIC DNA]</scope>
    <source>
        <strain evidence="6 7">NSJ-56</strain>
    </source>
</reference>
<dbReference type="InterPro" id="IPR032534">
    <property type="entry name" value="EcxA_zinc-bd"/>
</dbReference>
<dbReference type="CDD" id="cd04276">
    <property type="entry name" value="ZnMc_MMP_like_2"/>
    <property type="match status" value="1"/>
</dbReference>
<dbReference type="PANTHER" id="PTHR38478">
    <property type="entry name" value="PEPTIDASE M1A AND M12B"/>
    <property type="match status" value="1"/>
</dbReference>
<evidence type="ECO:0000259" key="4">
    <source>
        <dbReference type="Pfam" id="PF17148"/>
    </source>
</evidence>
<feature type="signal peptide" evidence="2">
    <location>
        <begin position="1"/>
        <end position="23"/>
    </location>
</feature>
<dbReference type="PANTHER" id="PTHR38478:SF1">
    <property type="entry name" value="ZINC DEPENDENT METALLOPROTEASE DOMAIN LIPOPROTEIN"/>
    <property type="match status" value="1"/>
</dbReference>
<dbReference type="Pfam" id="PF17162">
    <property type="entry name" value="DUF5118"/>
    <property type="match status" value="1"/>
</dbReference>
<dbReference type="InterPro" id="IPR034032">
    <property type="entry name" value="Zn_MMP-like_bac"/>
</dbReference>
<sequence>MKKSIVFLLVSLLLFSFCEVTSGAGQSKNEKEKKKGKVEAVSTKKTPDKPKAKPVSKYDKLFKTKGHVATKGGFMTLHKVDDKLYMEIPLKYMGREMLLGSTASESSNPMFCTNGFKTNTPRHIKFTFEKDTTVYMRSVNAALDLQVDKERGELLKQRNFIDPMLKAYKVEAFNKDRSAVVINVTSLFTGNESDLSPVNEGGGQITISASPLKEGTKLDEIKAFEDNVMVSTWYAYNVTVKRGRSTLVSNAPLSVKATRSLLLLPEKRMRPRYPDFRLGIFQTGKHCITEAEDQLLNYSLVNRWRLEPKDPEAYKKGKLVEPVKPIVWYVDDAFPESWKEPIKKAVLRWNQAFEKIGFKNVMQVHDFPKNDPNFDPDNLKYSCIRYIPSNTQNAMGPSWVDPVTGEIMTASVIIYNDIVKLINHWRFVQTAQVDPRVRAKKMPKDVMDESITYVVAHEIGHTLGLMHNMGASSTYPVDSLRSASFTRKYGTTPSIMDYARFNYVAQPGDKGVKLTPPDLGPYDEFAIKWLYTYFPGAKNSKEEFKILEGWVDEKVGDPIYRFRKQQVALRIDPSALEEDLGDDPMKAGEYGIKNLKYIMNHLNEWIKDDPEATHRRALYQNIANQYARYLMNVVYNVGGIYLTDVKDGTSGKRVEPVSREKQQASLKWVLKQLNDCDWLDNKEVTEKFGLDVATSARLQNMAVMALFNASRNVVLSSHISKNPYTLQAYFDDLYNGVWESAISNREVTQADKIMQNGMLAFMKQLLKPSPGLAGLLGGITSEAGTPSLDEMKLYGLDEMMVVESEQESAYDEEDCEILNSFGLGYGYGWQRPVNTSLIDETVANCCGIGLKLRTLLMSRAMDAPDQASKQHYQAMLFMLMQMTEGIKI</sequence>
<gene>
    <name evidence="6" type="ORF">H8S64_03155</name>
</gene>
<evidence type="ECO:0000313" key="7">
    <source>
        <dbReference type="Proteomes" id="UP000646484"/>
    </source>
</evidence>
<dbReference type="GO" id="GO:0008237">
    <property type="term" value="F:metallopeptidase activity"/>
    <property type="evidence" value="ECO:0007669"/>
    <property type="project" value="UniProtKB-KW"/>
</dbReference>
<comment type="caution">
    <text evidence="6">The sequence shown here is derived from an EMBL/GenBank/DDBJ whole genome shotgun (WGS) entry which is preliminary data.</text>
</comment>
<keyword evidence="6" id="KW-0645">Protease</keyword>
<evidence type="ECO:0000256" key="2">
    <source>
        <dbReference type="SAM" id="SignalP"/>
    </source>
</evidence>
<evidence type="ECO:0000259" key="3">
    <source>
        <dbReference type="Pfam" id="PF16313"/>
    </source>
</evidence>
<dbReference type="Gene3D" id="3.40.390.10">
    <property type="entry name" value="Collagenase (Catalytic Domain)"/>
    <property type="match status" value="1"/>
</dbReference>
<feature type="domain" description="DUF5117" evidence="4">
    <location>
        <begin position="119"/>
        <end position="309"/>
    </location>
</feature>
<keyword evidence="2" id="KW-0732">Signal</keyword>
<feature type="compositionally biased region" description="Basic and acidic residues" evidence="1">
    <location>
        <begin position="45"/>
        <end position="54"/>
    </location>
</feature>
<dbReference type="Pfam" id="PF16313">
    <property type="entry name" value="DUF4953"/>
    <property type="match status" value="1"/>
</dbReference>
<organism evidence="6 7">
    <name type="scientific">Butyricimonas hominis</name>
    <dbReference type="NCBI Taxonomy" id="2763032"/>
    <lineage>
        <taxon>Bacteria</taxon>
        <taxon>Pseudomonadati</taxon>
        <taxon>Bacteroidota</taxon>
        <taxon>Bacteroidia</taxon>
        <taxon>Bacteroidales</taxon>
        <taxon>Odoribacteraceae</taxon>
        <taxon>Butyricimonas</taxon>
    </lineage>
</organism>
<feature type="region of interest" description="Disordered" evidence="1">
    <location>
        <begin position="26"/>
        <end position="54"/>
    </location>
</feature>
<proteinExistence type="predicted"/>
<dbReference type="RefSeq" id="WP_186974902.1">
    <property type="nucleotide sequence ID" value="NZ_JACOOH010000001.1"/>
</dbReference>
<dbReference type="InterPro" id="IPR024079">
    <property type="entry name" value="MetalloPept_cat_dom_sf"/>
</dbReference>
<keyword evidence="6" id="KW-0482">Metalloprotease</keyword>
<protein>
    <submittedName>
        <fullName evidence="6">Zinc-dependent metalloprotease</fullName>
    </submittedName>
</protein>